<reference evidence="2 3" key="1">
    <citation type="journal article" date="2013" name="PLoS ONE">
        <title>The first genomic and proteomic characterization of a deep-sea sulfate reducer: insights into the piezophilic lifestyle of Desulfovibrio piezophilus.</title>
        <authorList>
            <person name="Pradel N."/>
            <person name="Ji B."/>
            <person name="Gimenez G."/>
            <person name="Talla E."/>
            <person name="Lenoble P."/>
            <person name="Garel M."/>
            <person name="Tamburini C."/>
            <person name="Fourquet P."/>
            <person name="Lebrun R."/>
            <person name="Bertin P."/>
            <person name="Denis Y."/>
            <person name="Pophillat M."/>
            <person name="Barbe V."/>
            <person name="Ollivier B."/>
            <person name="Dolla A."/>
        </authorList>
    </citation>
    <scope>NUCLEOTIDE SEQUENCE [LARGE SCALE GENOMIC DNA]</scope>
    <source>
        <strain evidence="3">DSM 10523 / SB164P1</strain>
    </source>
</reference>
<dbReference type="RefSeq" id="WP_015413571.1">
    <property type="nucleotide sequence ID" value="NC_020409.1"/>
</dbReference>
<accession>M1WJ97</accession>
<dbReference type="AlphaFoldDB" id="M1WJ97"/>
<keyword evidence="3" id="KW-1185">Reference proteome</keyword>
<proteinExistence type="predicted"/>
<sequence>MQYSDKELIALLNKVKTIAIVGAVDKPNRPVNGVAREMIAMGYNIIPVHPNRKDVWGLKTYKSIKEIPIPVDIIDVFRHADACPLHAQEALEMSPSPGCFWMQSGISSSEARDILHKSGITVVENRCLKVELRRLGMRQ</sequence>
<dbReference type="STRING" id="1322246.BN4_10276"/>
<evidence type="ECO:0000313" key="2">
    <source>
        <dbReference type="EMBL" id="CCH47516.1"/>
    </source>
</evidence>
<gene>
    <name evidence="2" type="ordered locus">BN4_10276</name>
</gene>
<feature type="domain" description="CoA-binding" evidence="1">
    <location>
        <begin position="11"/>
        <end position="106"/>
    </location>
</feature>
<dbReference type="PANTHER" id="PTHR33303:SF2">
    <property type="entry name" value="COA-BINDING DOMAIN-CONTAINING PROTEIN"/>
    <property type="match status" value="1"/>
</dbReference>
<dbReference type="SUPFAM" id="SSF51735">
    <property type="entry name" value="NAD(P)-binding Rossmann-fold domains"/>
    <property type="match status" value="1"/>
</dbReference>
<dbReference type="OrthoDB" id="9804695at2"/>
<name>M1WJ97_PSEP2</name>
<dbReference type="Gene3D" id="3.40.50.720">
    <property type="entry name" value="NAD(P)-binding Rossmann-like Domain"/>
    <property type="match status" value="1"/>
</dbReference>
<dbReference type="SMART" id="SM00881">
    <property type="entry name" value="CoA_binding"/>
    <property type="match status" value="1"/>
</dbReference>
<protein>
    <submittedName>
        <fullName evidence="2">CoA-binding domain protein</fullName>
    </submittedName>
</protein>
<dbReference type="PANTHER" id="PTHR33303">
    <property type="entry name" value="CYTOPLASMIC PROTEIN-RELATED"/>
    <property type="match status" value="1"/>
</dbReference>
<dbReference type="PATRIC" id="fig|879567.3.peg.286"/>
<reference evidence="3" key="2">
    <citation type="journal article" date="2013" name="Stand. Genomic Sci.">
        <title>Complete genome sequence of Desulfocapsa sulfexigens, a marine deltaproteobacterium specialized in disproportionating inorganic sulfur compounds.</title>
        <authorList>
            <person name="Finster K.W."/>
            <person name="Kjeldsen K.U."/>
            <person name="Kube M."/>
            <person name="Reinhardt R."/>
            <person name="Mussmann M."/>
            <person name="Amann R."/>
            <person name="Schreiber L."/>
        </authorList>
    </citation>
    <scope>NUCLEOTIDE SEQUENCE [LARGE SCALE GENOMIC DNA]</scope>
    <source>
        <strain evidence="3">DSM 10523 / SB164P1</strain>
    </source>
</reference>
<dbReference type="BioCyc" id="DPIE1322246:BN4_RS01435-MONOMER"/>
<organism evidence="2 3">
    <name type="scientific">Pseudodesulfovibrio piezophilus (strain DSM 21447 / JCM 15486 / C1TLV30)</name>
    <name type="common">Desulfovibrio piezophilus</name>
    <dbReference type="NCBI Taxonomy" id="1322246"/>
    <lineage>
        <taxon>Bacteria</taxon>
        <taxon>Pseudomonadati</taxon>
        <taxon>Thermodesulfobacteriota</taxon>
        <taxon>Desulfovibrionia</taxon>
        <taxon>Desulfovibrionales</taxon>
        <taxon>Desulfovibrionaceae</taxon>
    </lineage>
</organism>
<dbReference type="eggNOG" id="COG1832">
    <property type="taxonomic scope" value="Bacteria"/>
</dbReference>
<dbReference type="Proteomes" id="UP000011724">
    <property type="component" value="Chromosome"/>
</dbReference>
<dbReference type="InterPro" id="IPR036291">
    <property type="entry name" value="NAD(P)-bd_dom_sf"/>
</dbReference>
<evidence type="ECO:0000259" key="1">
    <source>
        <dbReference type="SMART" id="SM00881"/>
    </source>
</evidence>
<dbReference type="InterPro" id="IPR003781">
    <property type="entry name" value="CoA-bd"/>
</dbReference>
<dbReference type="KEGG" id="dpi:BN4_10276"/>
<dbReference type="Pfam" id="PF13380">
    <property type="entry name" value="CoA_binding_2"/>
    <property type="match status" value="1"/>
</dbReference>
<dbReference type="EMBL" id="FO203427">
    <property type="protein sequence ID" value="CCH47516.1"/>
    <property type="molecule type" value="Genomic_DNA"/>
</dbReference>
<evidence type="ECO:0000313" key="3">
    <source>
        <dbReference type="Proteomes" id="UP000011724"/>
    </source>
</evidence>
<dbReference type="HOGENOM" id="CLU_112567_0_0_7"/>